<dbReference type="InterPro" id="IPR001584">
    <property type="entry name" value="Integrase_cat-core"/>
</dbReference>
<keyword evidence="2" id="KW-0479">Metal-binding</keyword>
<dbReference type="AlphaFoldDB" id="A0AAP0CBB1"/>
<feature type="region of interest" description="Disordered" evidence="4">
    <location>
        <begin position="677"/>
        <end position="713"/>
    </location>
</feature>
<comment type="caution">
    <text evidence="6">The sequence shown here is derived from an EMBL/GenBank/DDBJ whole genome shotgun (WGS) entry which is preliminary data.</text>
</comment>
<dbReference type="InterPro" id="IPR057670">
    <property type="entry name" value="SH3_retrovirus"/>
</dbReference>
<dbReference type="InterPro" id="IPR036397">
    <property type="entry name" value="RNaseH_sf"/>
</dbReference>
<dbReference type="Pfam" id="PF22936">
    <property type="entry name" value="Pol_BBD"/>
    <property type="match status" value="1"/>
</dbReference>
<dbReference type="InterPro" id="IPR012337">
    <property type="entry name" value="RNaseH-like_sf"/>
</dbReference>
<dbReference type="GO" id="GO:0015074">
    <property type="term" value="P:DNA integration"/>
    <property type="evidence" value="ECO:0007669"/>
    <property type="project" value="InterPro"/>
</dbReference>
<dbReference type="InterPro" id="IPR025724">
    <property type="entry name" value="GAG-pre-integrase_dom"/>
</dbReference>
<dbReference type="GO" id="GO:0003676">
    <property type="term" value="F:nucleic acid binding"/>
    <property type="evidence" value="ECO:0007669"/>
    <property type="project" value="InterPro"/>
</dbReference>
<dbReference type="Pfam" id="PF25597">
    <property type="entry name" value="SH3_retrovirus"/>
    <property type="match status" value="1"/>
</dbReference>
<feature type="domain" description="Integrase catalytic" evidence="5">
    <location>
        <begin position="413"/>
        <end position="579"/>
    </location>
</feature>
<name>A0AAP0CBB1_9ASTR</name>
<dbReference type="InterPro" id="IPR013103">
    <property type="entry name" value="RVT_2"/>
</dbReference>
<evidence type="ECO:0000256" key="1">
    <source>
        <dbReference type="ARBA" id="ARBA00022670"/>
    </source>
</evidence>
<keyword evidence="3" id="KW-0378">Hydrolase</keyword>
<dbReference type="GO" id="GO:0008233">
    <property type="term" value="F:peptidase activity"/>
    <property type="evidence" value="ECO:0007669"/>
    <property type="project" value="UniProtKB-KW"/>
</dbReference>
<dbReference type="GO" id="GO:0006508">
    <property type="term" value="P:proteolysis"/>
    <property type="evidence" value="ECO:0007669"/>
    <property type="project" value="UniProtKB-KW"/>
</dbReference>
<protein>
    <recommendedName>
        <fullName evidence="5">Integrase catalytic domain-containing protein</fullName>
    </recommendedName>
</protein>
<sequence length="944" mass="106821">MSIDIPNSDLFIQLAFKPQPQNHHRIRLITKGQPRLDPTGRKIGPPIKEEKTDLKCTNFELSKLTKDGGFNLVRYPEWWTAGHKRGGRTTGIENERDGVIHRNSSDDGGNGRIATTGNIRESPGNLFEFYNSGFEDLASKKLDAALENDGNLFEGFPSILTNPFKLERTPSFTKALPNFKNDKTKPQDIYYFKCHKKSLNFENAKTKPQINSCYSKRGFVNLVKNQNEKQERSWILDCGATDTMRFEKLDLVSTSPPRKTQIQTANGGLMAVKGGGTIEITPSLKLSNCLYVPSLSHKLLSISHLTKELNCTVLMHPTFCILQDIRTGVIIGRGTERQGLYYVDEVAHEGTAMLAHGTTDREAWLWHRRLGHPSIGYLHLLFPKLFPSNKVLDCEVCMLAKSHRQSFKPNNTRVGSPFSLIHSDVWGPAEVVGGQNFRFFLLFVDDCTRMTWIYFLKHKSEVFEKFTAFYTMVQTQFQTKIQTLRSDNGGEFVNTSMKQFCQTKGIIHQTSCPHTPEQNGTVERKNRILLEITRALLIESQTPKFFLPEALATATYLINRLPTKALNLKTPLQTLSEFTKISPALTLQPRIFGCSVFVHIPKIDRTKLDPCAEKCVLVGYGINQKGYRCYSPRKRHIYTTMICDFLENEFFYKSQHSGENEKNEDTLSWLRSIPSEEEVGHNIPSESPSPQQSASISVTEPTPPNPVSEVSTSEVLKYNQTSGTHELVDEIIIESSETQEDQTQVNTTRNCGSHELVDEIAIESTEPHDNTTESYVLPPRSNRGVPPNRYTPEKQSRSSRYPMANIAMGNLTKEAKAFESALYAEQIPKNVEQALKSQNWRHAMELEMGALMKNDTWEKCTLPPGKKAVGCRWVFSIKHKPDGSIERYKARLVAKGYTQTYGIDYSETFSPVAKIDTIRVLLSVAANKDWPLHQFDVTNAFLHG</sequence>
<dbReference type="EMBL" id="JBCNJP010000027">
    <property type="protein sequence ID" value="KAK9053426.1"/>
    <property type="molecule type" value="Genomic_DNA"/>
</dbReference>
<gene>
    <name evidence="6" type="ORF">SSX86_030060</name>
</gene>
<evidence type="ECO:0000313" key="7">
    <source>
        <dbReference type="Proteomes" id="UP001408789"/>
    </source>
</evidence>
<dbReference type="Proteomes" id="UP001408789">
    <property type="component" value="Unassembled WGS sequence"/>
</dbReference>
<dbReference type="InterPro" id="IPR054722">
    <property type="entry name" value="PolX-like_BBD"/>
</dbReference>
<keyword evidence="7" id="KW-1185">Reference proteome</keyword>
<dbReference type="Pfam" id="PF13976">
    <property type="entry name" value="gag_pre-integrs"/>
    <property type="match status" value="1"/>
</dbReference>
<feature type="compositionally biased region" description="Low complexity" evidence="4">
    <location>
        <begin position="683"/>
        <end position="697"/>
    </location>
</feature>
<evidence type="ECO:0000313" key="6">
    <source>
        <dbReference type="EMBL" id="KAK9053426.1"/>
    </source>
</evidence>
<proteinExistence type="predicted"/>
<evidence type="ECO:0000256" key="3">
    <source>
        <dbReference type="ARBA" id="ARBA00022801"/>
    </source>
</evidence>
<evidence type="ECO:0000256" key="2">
    <source>
        <dbReference type="ARBA" id="ARBA00022723"/>
    </source>
</evidence>
<dbReference type="PANTHER" id="PTHR42648">
    <property type="entry name" value="TRANSPOSASE, PUTATIVE-RELATED"/>
    <property type="match status" value="1"/>
</dbReference>
<evidence type="ECO:0000256" key="4">
    <source>
        <dbReference type="SAM" id="MobiDB-lite"/>
    </source>
</evidence>
<dbReference type="PANTHER" id="PTHR42648:SF22">
    <property type="entry name" value="REVERSE TRANSCRIPTASE TY1_COPIA-TYPE DOMAIN-CONTAINING PROTEIN"/>
    <property type="match status" value="1"/>
</dbReference>
<dbReference type="Gene3D" id="3.30.420.10">
    <property type="entry name" value="Ribonuclease H-like superfamily/Ribonuclease H"/>
    <property type="match status" value="1"/>
</dbReference>
<dbReference type="Pfam" id="PF07727">
    <property type="entry name" value="RVT_2"/>
    <property type="match status" value="1"/>
</dbReference>
<evidence type="ECO:0000259" key="5">
    <source>
        <dbReference type="PROSITE" id="PS50994"/>
    </source>
</evidence>
<feature type="region of interest" description="Disordered" evidence="4">
    <location>
        <begin position="99"/>
        <end position="118"/>
    </location>
</feature>
<dbReference type="Pfam" id="PF00665">
    <property type="entry name" value="rve"/>
    <property type="match status" value="1"/>
</dbReference>
<dbReference type="SUPFAM" id="SSF53098">
    <property type="entry name" value="Ribonuclease H-like"/>
    <property type="match status" value="1"/>
</dbReference>
<dbReference type="InterPro" id="IPR039537">
    <property type="entry name" value="Retrotran_Ty1/copia-like"/>
</dbReference>
<accession>A0AAP0CBB1</accession>
<reference evidence="6 7" key="1">
    <citation type="submission" date="2024-04" db="EMBL/GenBank/DDBJ databases">
        <title>The reference genome of an endangered Asteraceae, Deinandra increscens subsp. villosa, native to the Central Coast of California.</title>
        <authorList>
            <person name="Guilliams M."/>
            <person name="Hasenstab-Lehman K."/>
            <person name="Meyer R."/>
            <person name="Mcevoy S."/>
        </authorList>
    </citation>
    <scope>NUCLEOTIDE SEQUENCE [LARGE SCALE GENOMIC DNA]</scope>
    <source>
        <tissue evidence="6">Leaf</tissue>
    </source>
</reference>
<feature type="region of interest" description="Disordered" evidence="4">
    <location>
        <begin position="762"/>
        <end position="798"/>
    </location>
</feature>
<dbReference type="PROSITE" id="PS50994">
    <property type="entry name" value="INTEGRASE"/>
    <property type="match status" value="1"/>
</dbReference>
<keyword evidence="1" id="KW-0645">Protease</keyword>
<dbReference type="GO" id="GO:0046872">
    <property type="term" value="F:metal ion binding"/>
    <property type="evidence" value="ECO:0007669"/>
    <property type="project" value="UniProtKB-KW"/>
</dbReference>
<organism evidence="6 7">
    <name type="scientific">Deinandra increscens subsp. villosa</name>
    <dbReference type="NCBI Taxonomy" id="3103831"/>
    <lineage>
        <taxon>Eukaryota</taxon>
        <taxon>Viridiplantae</taxon>
        <taxon>Streptophyta</taxon>
        <taxon>Embryophyta</taxon>
        <taxon>Tracheophyta</taxon>
        <taxon>Spermatophyta</taxon>
        <taxon>Magnoliopsida</taxon>
        <taxon>eudicotyledons</taxon>
        <taxon>Gunneridae</taxon>
        <taxon>Pentapetalae</taxon>
        <taxon>asterids</taxon>
        <taxon>campanulids</taxon>
        <taxon>Asterales</taxon>
        <taxon>Asteraceae</taxon>
        <taxon>Asteroideae</taxon>
        <taxon>Heliantheae alliance</taxon>
        <taxon>Madieae</taxon>
        <taxon>Madiinae</taxon>
        <taxon>Deinandra</taxon>
    </lineage>
</organism>